<evidence type="ECO:0000256" key="5">
    <source>
        <dbReference type="RuleBase" id="RU362057"/>
    </source>
</evidence>
<dbReference type="EMBL" id="JAVXUO010000739">
    <property type="protein sequence ID" value="KAK2989456.1"/>
    <property type="molecule type" value="Genomic_DNA"/>
</dbReference>
<accession>A0AA88S031</accession>
<protein>
    <recommendedName>
        <fullName evidence="5">Glycosyltransferase</fullName>
        <ecNumber evidence="5">2.4.1.-</ecNumber>
    </recommendedName>
</protein>
<keyword evidence="2 4" id="KW-0328">Glycosyltransferase</keyword>
<keyword evidence="3 4" id="KW-0808">Transferase</keyword>
<proteinExistence type="inferred from homology"/>
<dbReference type="InterPro" id="IPR002213">
    <property type="entry name" value="UDP_glucos_trans"/>
</dbReference>
<evidence type="ECO:0000313" key="6">
    <source>
        <dbReference type="EMBL" id="KAK2989456.1"/>
    </source>
</evidence>
<dbReference type="InterPro" id="IPR035595">
    <property type="entry name" value="UDP_glycos_trans_CS"/>
</dbReference>
<keyword evidence="7" id="KW-1185">Reference proteome</keyword>
<dbReference type="FunFam" id="3.40.50.2000:FF:000080">
    <property type="entry name" value="Glycosyltransferase"/>
    <property type="match status" value="1"/>
</dbReference>
<sequence length="481" mass="52909">MNKVELVFIPSAGVGHLVSTVEIAKLLISRNERLSITVLTMKLPSDFGASPSTKPPPPQEAEAEVEAETSRIRFLELKPDGDVPTVPSPTFLFSFISMHKTHVRDIVQNIVRCESTRLAGFVIDMFCTSMIDVANEFGLPTYVFFTSGAGFLGLMLHLQTLRDQHNQDITEYKDSDAELAVPSFENPVPAKVLPSVVLDKEGGSTASISIFGRLREAKGIMVNTFTELEPYAVKSLSDANDVPPVYTVGPILDINSDKRADDAVLDWLDDQPKLSVVFLCFGSRGSFDGDQVKEIAYALERSGHRFLWSLRRPQPKGKMGSPSEYSDFNEVLPEGFSERTAGVGKVIGWAPQVAVLSHPAVGGFVSHCGWNSTLESVWCGVPVAAWPLYAEQQMNAFELVRELGMAVEIKMDYRKDFRTAEAVVVTAEVIESGIKKLMDSDGEIRKKVEEMKERSRMAVAEGGSSYVSVGRFIEDVMGNID</sequence>
<dbReference type="PANTHER" id="PTHR48048:SF72">
    <property type="entry name" value="GLYCOSYLTRANSFERASE"/>
    <property type="match status" value="1"/>
</dbReference>
<gene>
    <name evidence="6" type="ORF">RJ640_023614</name>
</gene>
<comment type="similarity">
    <text evidence="1 4">Belongs to the UDP-glycosyltransferase family.</text>
</comment>
<organism evidence="6 7">
    <name type="scientific">Escallonia rubra</name>
    <dbReference type="NCBI Taxonomy" id="112253"/>
    <lineage>
        <taxon>Eukaryota</taxon>
        <taxon>Viridiplantae</taxon>
        <taxon>Streptophyta</taxon>
        <taxon>Embryophyta</taxon>
        <taxon>Tracheophyta</taxon>
        <taxon>Spermatophyta</taxon>
        <taxon>Magnoliopsida</taxon>
        <taxon>eudicotyledons</taxon>
        <taxon>Gunneridae</taxon>
        <taxon>Pentapetalae</taxon>
        <taxon>asterids</taxon>
        <taxon>campanulids</taxon>
        <taxon>Escalloniales</taxon>
        <taxon>Escalloniaceae</taxon>
        <taxon>Escallonia</taxon>
    </lineage>
</organism>
<name>A0AA88S031_9ASTE</name>
<dbReference type="FunFam" id="3.40.50.2000:FF:000060">
    <property type="entry name" value="Glycosyltransferase"/>
    <property type="match status" value="1"/>
</dbReference>
<dbReference type="Pfam" id="PF00201">
    <property type="entry name" value="UDPGT"/>
    <property type="match status" value="1"/>
</dbReference>
<dbReference type="PANTHER" id="PTHR48048">
    <property type="entry name" value="GLYCOSYLTRANSFERASE"/>
    <property type="match status" value="1"/>
</dbReference>
<dbReference type="InterPro" id="IPR050481">
    <property type="entry name" value="UDP-glycosyltransf_plant"/>
</dbReference>
<dbReference type="Proteomes" id="UP001187471">
    <property type="component" value="Unassembled WGS sequence"/>
</dbReference>
<evidence type="ECO:0000256" key="3">
    <source>
        <dbReference type="ARBA" id="ARBA00022679"/>
    </source>
</evidence>
<dbReference type="SUPFAM" id="SSF53756">
    <property type="entry name" value="UDP-Glycosyltransferase/glycogen phosphorylase"/>
    <property type="match status" value="1"/>
</dbReference>
<evidence type="ECO:0000256" key="4">
    <source>
        <dbReference type="RuleBase" id="RU003718"/>
    </source>
</evidence>
<evidence type="ECO:0000256" key="2">
    <source>
        <dbReference type="ARBA" id="ARBA00022676"/>
    </source>
</evidence>
<dbReference type="CDD" id="cd03784">
    <property type="entry name" value="GT1_Gtf-like"/>
    <property type="match status" value="1"/>
</dbReference>
<dbReference type="GO" id="GO:0035251">
    <property type="term" value="F:UDP-glucosyltransferase activity"/>
    <property type="evidence" value="ECO:0007669"/>
    <property type="project" value="InterPro"/>
</dbReference>
<dbReference type="PROSITE" id="PS00375">
    <property type="entry name" value="UDPGT"/>
    <property type="match status" value="1"/>
</dbReference>
<evidence type="ECO:0000313" key="7">
    <source>
        <dbReference type="Proteomes" id="UP001187471"/>
    </source>
</evidence>
<dbReference type="Gene3D" id="3.40.50.2000">
    <property type="entry name" value="Glycogen Phosphorylase B"/>
    <property type="match status" value="2"/>
</dbReference>
<dbReference type="EC" id="2.4.1.-" evidence="5"/>
<evidence type="ECO:0000256" key="1">
    <source>
        <dbReference type="ARBA" id="ARBA00009995"/>
    </source>
</evidence>
<dbReference type="GO" id="GO:0016138">
    <property type="term" value="P:glycoside biosynthetic process"/>
    <property type="evidence" value="ECO:0007669"/>
    <property type="project" value="UniProtKB-ARBA"/>
</dbReference>
<reference evidence="6" key="1">
    <citation type="submission" date="2022-12" db="EMBL/GenBank/DDBJ databases">
        <title>Draft genome assemblies for two species of Escallonia (Escalloniales).</title>
        <authorList>
            <person name="Chanderbali A."/>
            <person name="Dervinis C."/>
            <person name="Anghel I."/>
            <person name="Soltis D."/>
            <person name="Soltis P."/>
            <person name="Zapata F."/>
        </authorList>
    </citation>
    <scope>NUCLEOTIDE SEQUENCE</scope>
    <source>
        <strain evidence="6">UCBG92.1500</strain>
        <tissue evidence="6">Leaf</tissue>
    </source>
</reference>
<comment type="caution">
    <text evidence="6">The sequence shown here is derived from an EMBL/GenBank/DDBJ whole genome shotgun (WGS) entry which is preliminary data.</text>
</comment>
<dbReference type="AlphaFoldDB" id="A0AA88S031"/>